<evidence type="ECO:0000256" key="14">
    <source>
        <dbReference type="RuleBase" id="RU361240"/>
    </source>
</evidence>
<dbReference type="InterPro" id="IPR045175">
    <property type="entry name" value="M28_fam"/>
</dbReference>
<feature type="chain" id="PRO_5007354143" description="Peptide hydrolase" evidence="14">
    <location>
        <begin position="19"/>
        <end position="389"/>
    </location>
</feature>
<dbReference type="STRING" id="644358.A0A0C4DXB8"/>
<dbReference type="InterPro" id="IPR007484">
    <property type="entry name" value="Peptidase_M28"/>
</dbReference>
<keyword evidence="4 14" id="KW-0645">Protease</keyword>
<dbReference type="OrthoDB" id="2214at2759"/>
<name>A0A0C4DXB8_MAGP6</name>
<dbReference type="EMBL" id="ADBL01001090">
    <property type="status" value="NOT_ANNOTATED_CDS"/>
    <property type="molecule type" value="Genomic_DNA"/>
</dbReference>
<evidence type="ECO:0000256" key="7">
    <source>
        <dbReference type="ARBA" id="ARBA00022801"/>
    </source>
</evidence>
<evidence type="ECO:0000256" key="4">
    <source>
        <dbReference type="ARBA" id="ARBA00022670"/>
    </source>
</evidence>
<keyword evidence="18" id="KW-1185">Reference proteome</keyword>
<keyword evidence="7 14" id="KW-0378">Hydrolase</keyword>
<evidence type="ECO:0000256" key="13">
    <source>
        <dbReference type="ARBA" id="ARBA00043962"/>
    </source>
</evidence>
<evidence type="ECO:0000256" key="12">
    <source>
        <dbReference type="ARBA" id="ARBA00043843"/>
    </source>
</evidence>
<keyword evidence="11" id="KW-0325">Glycoprotein</keyword>
<keyword evidence="9" id="KW-0865">Zymogen</keyword>
<dbReference type="GO" id="GO:0006508">
    <property type="term" value="P:proteolysis"/>
    <property type="evidence" value="ECO:0007669"/>
    <property type="project" value="UniProtKB-KW"/>
</dbReference>
<reference evidence="17" key="4">
    <citation type="journal article" date="2015" name="G3 (Bethesda)">
        <title>Genome sequences of three phytopathogenic species of the Magnaporthaceae family of fungi.</title>
        <authorList>
            <person name="Okagaki L.H."/>
            <person name="Nunes C.C."/>
            <person name="Sailsbery J."/>
            <person name="Clay B."/>
            <person name="Brown D."/>
            <person name="John T."/>
            <person name="Oh Y."/>
            <person name="Young N."/>
            <person name="Fitzgerald M."/>
            <person name="Haas B.J."/>
            <person name="Zeng Q."/>
            <person name="Young S."/>
            <person name="Adiconis X."/>
            <person name="Fan L."/>
            <person name="Levin J.Z."/>
            <person name="Mitchell T.K."/>
            <person name="Okubara P.A."/>
            <person name="Farman M.L."/>
            <person name="Kohn L.M."/>
            <person name="Birren B."/>
            <person name="Ma L.-J."/>
            <person name="Dean R.A."/>
        </authorList>
    </citation>
    <scope>NUCLEOTIDE SEQUENCE</scope>
    <source>
        <strain evidence="17">ATCC 64411 / 73-15</strain>
    </source>
</reference>
<comment type="function">
    <text evidence="12">Extracellular aminopeptidase that allows assimilation of proteinaceous substrates.</text>
</comment>
<proteinExistence type="inferred from homology"/>
<keyword evidence="10" id="KW-1015">Disulfide bond</keyword>
<dbReference type="Pfam" id="PF04389">
    <property type="entry name" value="Peptidase_M28"/>
    <property type="match status" value="1"/>
</dbReference>
<comment type="subunit">
    <text evidence="2">Monomer.</text>
</comment>
<dbReference type="PANTHER" id="PTHR12147">
    <property type="entry name" value="METALLOPEPTIDASE M28 FAMILY MEMBER"/>
    <property type="match status" value="1"/>
</dbReference>
<dbReference type="PANTHER" id="PTHR12147:SF56">
    <property type="entry name" value="AMINOPEPTIDASE YDR415C-RELATED"/>
    <property type="match status" value="1"/>
</dbReference>
<dbReference type="Proteomes" id="UP000011715">
    <property type="component" value="Unassembled WGS sequence"/>
</dbReference>
<reference evidence="18" key="1">
    <citation type="submission" date="2010-05" db="EMBL/GenBank/DDBJ databases">
        <title>The genome sequence of Magnaporthe poae strain ATCC 64411.</title>
        <authorList>
            <person name="Ma L.-J."/>
            <person name="Dead R."/>
            <person name="Young S."/>
            <person name="Zeng Q."/>
            <person name="Koehrsen M."/>
            <person name="Alvarado L."/>
            <person name="Berlin A."/>
            <person name="Chapman S.B."/>
            <person name="Chen Z."/>
            <person name="Freedman E."/>
            <person name="Gellesch M."/>
            <person name="Goldberg J."/>
            <person name="Griggs A."/>
            <person name="Gujja S."/>
            <person name="Heilman E.R."/>
            <person name="Heiman D."/>
            <person name="Hepburn T."/>
            <person name="Howarth C."/>
            <person name="Jen D."/>
            <person name="Larson L."/>
            <person name="Mehta T."/>
            <person name="Neiman D."/>
            <person name="Pearson M."/>
            <person name="Roberts A."/>
            <person name="Saif S."/>
            <person name="Shea T."/>
            <person name="Shenoy N."/>
            <person name="Sisk P."/>
            <person name="Stolte C."/>
            <person name="Sykes S."/>
            <person name="Walk T."/>
            <person name="White J."/>
            <person name="Yandava C."/>
            <person name="Haas B."/>
            <person name="Nusbaum C."/>
            <person name="Birren B."/>
        </authorList>
    </citation>
    <scope>NUCLEOTIDE SEQUENCE [LARGE SCALE GENOMIC DNA]</scope>
    <source>
        <strain evidence="18">ATCC 64411 / 73-15</strain>
    </source>
</reference>
<protein>
    <recommendedName>
        <fullName evidence="14">Peptide hydrolase</fullName>
        <ecNumber evidence="14">3.4.-.-</ecNumber>
    </recommendedName>
</protein>
<keyword evidence="3 16" id="KW-0031">Aminopeptidase</keyword>
<evidence type="ECO:0000256" key="6">
    <source>
        <dbReference type="ARBA" id="ARBA00022729"/>
    </source>
</evidence>
<dbReference type="SUPFAM" id="SSF53187">
    <property type="entry name" value="Zn-dependent exopeptidases"/>
    <property type="match status" value="1"/>
</dbReference>
<reference evidence="16" key="3">
    <citation type="submission" date="2011-03" db="EMBL/GenBank/DDBJ databases">
        <title>Annotation of Magnaporthe poae ATCC 64411.</title>
        <authorList>
            <person name="Ma L.-J."/>
            <person name="Dead R."/>
            <person name="Young S.K."/>
            <person name="Zeng Q."/>
            <person name="Gargeya S."/>
            <person name="Fitzgerald M."/>
            <person name="Haas B."/>
            <person name="Abouelleil A."/>
            <person name="Alvarado L."/>
            <person name="Arachchi H.M."/>
            <person name="Berlin A."/>
            <person name="Brown A."/>
            <person name="Chapman S.B."/>
            <person name="Chen Z."/>
            <person name="Dunbar C."/>
            <person name="Freedman E."/>
            <person name="Gearin G."/>
            <person name="Gellesch M."/>
            <person name="Goldberg J."/>
            <person name="Griggs A."/>
            <person name="Gujja S."/>
            <person name="Heiman D."/>
            <person name="Howarth C."/>
            <person name="Larson L."/>
            <person name="Lui A."/>
            <person name="MacDonald P.J.P."/>
            <person name="Mehta T."/>
            <person name="Montmayeur A."/>
            <person name="Murphy C."/>
            <person name="Neiman D."/>
            <person name="Pearson M."/>
            <person name="Priest M."/>
            <person name="Roberts A."/>
            <person name="Saif S."/>
            <person name="Shea T."/>
            <person name="Shenoy N."/>
            <person name="Sisk P."/>
            <person name="Stolte C."/>
            <person name="Sykes S."/>
            <person name="Yandava C."/>
            <person name="Wortman J."/>
            <person name="Nusbaum C."/>
            <person name="Birren B."/>
        </authorList>
    </citation>
    <scope>NUCLEOTIDE SEQUENCE</scope>
    <source>
        <strain evidence="16">ATCC 64411</strain>
    </source>
</reference>
<evidence type="ECO:0000256" key="2">
    <source>
        <dbReference type="ARBA" id="ARBA00011245"/>
    </source>
</evidence>
<dbReference type="GO" id="GO:0004177">
    <property type="term" value="F:aminopeptidase activity"/>
    <property type="evidence" value="ECO:0007669"/>
    <property type="project" value="UniProtKB-KW"/>
</dbReference>
<dbReference type="CDD" id="cd03879">
    <property type="entry name" value="M28_AAP"/>
    <property type="match status" value="1"/>
</dbReference>
<evidence type="ECO:0000256" key="9">
    <source>
        <dbReference type="ARBA" id="ARBA00023145"/>
    </source>
</evidence>
<evidence type="ECO:0000259" key="15">
    <source>
        <dbReference type="Pfam" id="PF04389"/>
    </source>
</evidence>
<organism evidence="17 18">
    <name type="scientific">Magnaporthiopsis poae (strain ATCC 64411 / 73-15)</name>
    <name type="common">Kentucky bluegrass fungus</name>
    <name type="synonym">Magnaporthe poae</name>
    <dbReference type="NCBI Taxonomy" id="644358"/>
    <lineage>
        <taxon>Eukaryota</taxon>
        <taxon>Fungi</taxon>
        <taxon>Dikarya</taxon>
        <taxon>Ascomycota</taxon>
        <taxon>Pezizomycotina</taxon>
        <taxon>Sordariomycetes</taxon>
        <taxon>Sordariomycetidae</taxon>
        <taxon>Magnaporthales</taxon>
        <taxon>Magnaporthaceae</taxon>
        <taxon>Magnaporthiopsis</taxon>
    </lineage>
</organism>
<evidence type="ECO:0000256" key="11">
    <source>
        <dbReference type="ARBA" id="ARBA00023180"/>
    </source>
</evidence>
<dbReference type="FunFam" id="3.40.630.10:FF:000042">
    <property type="entry name" value="Peptide hydrolase"/>
    <property type="match status" value="1"/>
</dbReference>
<dbReference type="Gene3D" id="3.40.630.10">
    <property type="entry name" value="Zn peptidases"/>
    <property type="match status" value="1"/>
</dbReference>
<dbReference type="eggNOG" id="KOG2195">
    <property type="taxonomic scope" value="Eukaryota"/>
</dbReference>
<evidence type="ECO:0000313" key="17">
    <source>
        <dbReference type="EnsemblFungi" id="MAPG_04659T0"/>
    </source>
</evidence>
<keyword evidence="6 14" id="KW-0732">Signal</keyword>
<evidence type="ECO:0000256" key="1">
    <source>
        <dbReference type="ARBA" id="ARBA00001947"/>
    </source>
</evidence>
<feature type="signal peptide" evidence="14">
    <location>
        <begin position="1"/>
        <end position="18"/>
    </location>
</feature>
<feature type="domain" description="Peptidase M28" evidence="15">
    <location>
        <begin position="175"/>
        <end position="377"/>
    </location>
</feature>
<evidence type="ECO:0000256" key="8">
    <source>
        <dbReference type="ARBA" id="ARBA00022833"/>
    </source>
</evidence>
<evidence type="ECO:0000313" key="16">
    <source>
        <dbReference type="EMBL" id="KLU85637.1"/>
    </source>
</evidence>
<sequence>MQLTSALLMALAATSVSACGVAPVSLPRSAKSIFARGSGAKIYTLETAPGETIQVTEEEKLALMDRRVHFFDITEWPEAPNAMLKSVEKRATLPYPKTLTRKSNGTEAAAKLSKENMKANLERFSAFHNRYYMSSWGVQSTEWLYGQIKAVLDQYGHPSASVRYVKHNAWAQSSIIVTLPGQTARTVVVGGHLDSIVSGDRGTGRAPGADDNGSGSMTILESMRVFLQDPMVRAGELANTVEFHWYSAEEAGLLGSQQIFTEYATYRRQVVAMLQQDMTGYAGRDGKERFGLITDYVDADLTNFLKLVIGNYTDIPYEEATCGYACSDHASAFRSNYPSAFVFETVFGNHNPYIHTPNDTVAYVSYDHMLQHAKMITGYLYELAWWAFA</sequence>
<dbReference type="EC" id="3.4.-.-" evidence="14"/>
<reference evidence="16" key="2">
    <citation type="submission" date="2010-05" db="EMBL/GenBank/DDBJ databases">
        <title>The Genome Sequence of Magnaporthe poae strain ATCC 64411.</title>
        <authorList>
            <consortium name="The Broad Institute Genome Sequencing Platform"/>
            <consortium name="Broad Institute Genome Sequencing Center for Infectious Disease"/>
            <person name="Ma L.-J."/>
            <person name="Dead R."/>
            <person name="Young S."/>
            <person name="Zeng Q."/>
            <person name="Koehrsen M."/>
            <person name="Alvarado L."/>
            <person name="Berlin A."/>
            <person name="Chapman S.B."/>
            <person name="Chen Z."/>
            <person name="Freedman E."/>
            <person name="Gellesch M."/>
            <person name="Goldberg J."/>
            <person name="Griggs A."/>
            <person name="Gujja S."/>
            <person name="Heilman E.R."/>
            <person name="Heiman D."/>
            <person name="Hepburn T."/>
            <person name="Howarth C."/>
            <person name="Jen D."/>
            <person name="Larson L."/>
            <person name="Mehta T."/>
            <person name="Neiman D."/>
            <person name="Pearson M."/>
            <person name="Roberts A."/>
            <person name="Saif S."/>
            <person name="Shea T."/>
            <person name="Shenoy N."/>
            <person name="Sisk P."/>
            <person name="Stolte C."/>
            <person name="Sykes S."/>
            <person name="Walk T."/>
            <person name="White J."/>
            <person name="Yandava C."/>
            <person name="Haas B."/>
            <person name="Nusbaum C."/>
            <person name="Birren B."/>
        </authorList>
    </citation>
    <scope>NUCLEOTIDE SEQUENCE</scope>
    <source>
        <strain evidence="16">ATCC 64411</strain>
    </source>
</reference>
<evidence type="ECO:0000256" key="5">
    <source>
        <dbReference type="ARBA" id="ARBA00022723"/>
    </source>
</evidence>
<dbReference type="AlphaFoldDB" id="A0A0C4DXB8"/>
<dbReference type="VEuPathDB" id="FungiDB:MAPG_04659"/>
<evidence type="ECO:0000313" key="18">
    <source>
        <dbReference type="Proteomes" id="UP000011715"/>
    </source>
</evidence>
<accession>A0A0C4DXB8</accession>
<keyword evidence="5 14" id="KW-0479">Metal-binding</keyword>
<gene>
    <name evidence="16" type="ORF">MAPG_04659</name>
</gene>
<reference evidence="17" key="5">
    <citation type="submission" date="2015-06" db="UniProtKB">
        <authorList>
            <consortium name="EnsemblFungi"/>
        </authorList>
    </citation>
    <scope>IDENTIFICATION</scope>
    <source>
        <strain evidence="17">ATCC 64411</strain>
    </source>
</reference>
<evidence type="ECO:0000256" key="3">
    <source>
        <dbReference type="ARBA" id="ARBA00022438"/>
    </source>
</evidence>
<evidence type="ECO:0000256" key="10">
    <source>
        <dbReference type="ARBA" id="ARBA00023157"/>
    </source>
</evidence>
<keyword evidence="8 14" id="KW-0862">Zinc</keyword>
<comment type="similarity">
    <text evidence="13">Belongs to the peptidase M28 family. M28E subfamily.</text>
</comment>
<dbReference type="GO" id="GO:0046872">
    <property type="term" value="F:metal ion binding"/>
    <property type="evidence" value="ECO:0007669"/>
    <property type="project" value="UniProtKB-KW"/>
</dbReference>
<dbReference type="EnsemblFungi" id="MAPG_04659T0">
    <property type="protein sequence ID" value="MAPG_04659T0"/>
    <property type="gene ID" value="MAPG_04659"/>
</dbReference>
<comment type="cofactor">
    <cofactor evidence="1">
        <name>Zn(2+)</name>
        <dbReference type="ChEBI" id="CHEBI:29105"/>
    </cofactor>
</comment>
<dbReference type="OMA" id="YEESTCG"/>
<dbReference type="GO" id="GO:0008235">
    <property type="term" value="F:metalloexopeptidase activity"/>
    <property type="evidence" value="ECO:0007669"/>
    <property type="project" value="InterPro"/>
</dbReference>
<dbReference type="EMBL" id="GL876968">
    <property type="protein sequence ID" value="KLU85637.1"/>
    <property type="molecule type" value="Genomic_DNA"/>
</dbReference>